<evidence type="ECO:0000313" key="5">
    <source>
        <dbReference type="Proteomes" id="UP000245890"/>
    </source>
</evidence>
<dbReference type="InterPro" id="IPR052023">
    <property type="entry name" value="Histidine_kinase_KdpD"/>
</dbReference>
<evidence type="ECO:0000313" key="4">
    <source>
        <dbReference type="EMBL" id="PVX28792.1"/>
    </source>
</evidence>
<comment type="caution">
    <text evidence="4">The sequence shown here is derived from an EMBL/GenBank/DDBJ whole genome shotgun (WGS) entry which is preliminary data.</text>
</comment>
<dbReference type="GO" id="GO:0000155">
    <property type="term" value="F:phosphorelay sensor kinase activity"/>
    <property type="evidence" value="ECO:0007669"/>
    <property type="project" value="TreeGrafter"/>
</dbReference>
<organism evidence="4 5">
    <name type="scientific">Sphingomonas pokkalii</name>
    <dbReference type="NCBI Taxonomy" id="2175090"/>
    <lineage>
        <taxon>Bacteria</taxon>
        <taxon>Pseudomonadati</taxon>
        <taxon>Pseudomonadota</taxon>
        <taxon>Alphaproteobacteria</taxon>
        <taxon>Sphingomonadales</taxon>
        <taxon>Sphingomonadaceae</taxon>
        <taxon>Sphingomonas</taxon>
    </lineage>
</organism>
<evidence type="ECO:0000259" key="3">
    <source>
        <dbReference type="PROSITE" id="PS50109"/>
    </source>
</evidence>
<feature type="domain" description="Histidine kinase" evidence="3">
    <location>
        <begin position="32"/>
        <end position="245"/>
    </location>
</feature>
<dbReference type="Gene3D" id="3.30.565.10">
    <property type="entry name" value="Histidine kinase-like ATPase, C-terminal domain"/>
    <property type="match status" value="1"/>
</dbReference>
<dbReference type="PANTHER" id="PTHR45569">
    <property type="entry name" value="SENSOR PROTEIN KDPD"/>
    <property type="match status" value="1"/>
</dbReference>
<dbReference type="PROSITE" id="PS50109">
    <property type="entry name" value="HIS_KIN"/>
    <property type="match status" value="1"/>
</dbReference>
<comment type="catalytic activity">
    <reaction evidence="1">
        <text>ATP + protein L-histidine = ADP + protein N-phospho-L-histidine.</text>
        <dbReference type="EC" id="2.7.13.3"/>
    </reaction>
</comment>
<dbReference type="Proteomes" id="UP000245890">
    <property type="component" value="Unassembled WGS sequence"/>
</dbReference>
<protein>
    <recommendedName>
        <fullName evidence="2">histidine kinase</fullName>
        <ecNumber evidence="2">2.7.13.3</ecNumber>
    </recommendedName>
</protein>
<dbReference type="AlphaFoldDB" id="A0A2U0SBN4"/>
<dbReference type="RefSeq" id="WP_116468237.1">
    <property type="nucleotide sequence ID" value="NZ_QENQ01000001.1"/>
</dbReference>
<dbReference type="PANTHER" id="PTHR45569:SF1">
    <property type="entry name" value="SENSOR PROTEIN KDPD"/>
    <property type="match status" value="1"/>
</dbReference>
<sequence length="249" mass="26145">MQESNNATMGPGIAPRPVQASDAVTMFGFAIALAQALSQPLAAIAADTEAMCRLGEADLSVHRDRVCQSARRLRAASRQVNAVVLQALGVLNKTNEWARIDLNLLIRDVAMRIAASALGGRLQFVLDLAPSLPGISANLSQVERLLWEVIRNAAEASGGKRAGQFRIAIATGVEREFLIVSIEDDGPGCDDPELAFAMFQTTKPGHAGIGLSVARAFATANGGQLSAERGAGGGMRVLLQLPHGDRPAS</sequence>
<dbReference type="InterPro" id="IPR036890">
    <property type="entry name" value="HATPase_C_sf"/>
</dbReference>
<name>A0A2U0SBN4_9SPHN</name>
<dbReference type="OrthoDB" id="9785691at2"/>
<dbReference type="EMBL" id="QENQ01000001">
    <property type="protein sequence ID" value="PVX28792.1"/>
    <property type="molecule type" value="Genomic_DNA"/>
</dbReference>
<keyword evidence="5" id="KW-1185">Reference proteome</keyword>
<dbReference type="PRINTS" id="PR00344">
    <property type="entry name" value="BCTRLSENSOR"/>
</dbReference>
<dbReference type="GO" id="GO:0005886">
    <property type="term" value="C:plasma membrane"/>
    <property type="evidence" value="ECO:0007669"/>
    <property type="project" value="TreeGrafter"/>
</dbReference>
<dbReference type="SUPFAM" id="SSF55874">
    <property type="entry name" value="ATPase domain of HSP90 chaperone/DNA topoisomerase II/histidine kinase"/>
    <property type="match status" value="1"/>
</dbReference>
<accession>A0A2U0SBN4</accession>
<gene>
    <name evidence="4" type="ORF">DD559_05175</name>
</gene>
<evidence type="ECO:0000256" key="1">
    <source>
        <dbReference type="ARBA" id="ARBA00000085"/>
    </source>
</evidence>
<reference evidence="4 5" key="1">
    <citation type="submission" date="2018-05" db="EMBL/GenBank/DDBJ databases">
        <title>Description of Sphingomonas pokkalii sp nov, isolated from the rhizosphere of saline tolerant pokkali rice and its draft genome analysis.</title>
        <authorList>
            <person name="Menon R."/>
            <person name="Kumari S."/>
            <person name="Rameshkumar N."/>
        </authorList>
    </citation>
    <scope>NUCLEOTIDE SEQUENCE [LARGE SCALE GENOMIC DNA]</scope>
    <source>
        <strain evidence="4 5">L3B27</strain>
    </source>
</reference>
<dbReference type="InterPro" id="IPR005467">
    <property type="entry name" value="His_kinase_dom"/>
</dbReference>
<dbReference type="InterPro" id="IPR003594">
    <property type="entry name" value="HATPase_dom"/>
</dbReference>
<dbReference type="InterPro" id="IPR004358">
    <property type="entry name" value="Sig_transdc_His_kin-like_C"/>
</dbReference>
<dbReference type="SMART" id="SM00387">
    <property type="entry name" value="HATPase_c"/>
    <property type="match status" value="1"/>
</dbReference>
<dbReference type="EC" id="2.7.13.3" evidence="2"/>
<dbReference type="Pfam" id="PF02518">
    <property type="entry name" value="HATPase_c"/>
    <property type="match status" value="1"/>
</dbReference>
<proteinExistence type="predicted"/>
<evidence type="ECO:0000256" key="2">
    <source>
        <dbReference type="ARBA" id="ARBA00012438"/>
    </source>
</evidence>